<dbReference type="Proteomes" id="UP001570846">
    <property type="component" value="Unassembled WGS sequence"/>
</dbReference>
<evidence type="ECO:0000256" key="1">
    <source>
        <dbReference type="SAM" id="Phobius"/>
    </source>
</evidence>
<protein>
    <submittedName>
        <fullName evidence="2">DUF4383 domain-containing protein</fullName>
    </submittedName>
</protein>
<keyword evidence="5" id="KW-1185">Reference proteome</keyword>
<evidence type="ECO:0000313" key="4">
    <source>
        <dbReference type="Proteomes" id="UP000323866"/>
    </source>
</evidence>
<evidence type="ECO:0000313" key="2">
    <source>
        <dbReference type="EMBL" id="KAA6437775.1"/>
    </source>
</evidence>
<dbReference type="EMBL" id="VKKZ01000010">
    <property type="protein sequence ID" value="KAA6437775.1"/>
    <property type="molecule type" value="Genomic_DNA"/>
</dbReference>
<dbReference type="OrthoDB" id="26124at2"/>
<keyword evidence="1" id="KW-0472">Membrane</keyword>
<feature type="transmembrane region" description="Helical" evidence="1">
    <location>
        <begin position="40"/>
        <end position="60"/>
    </location>
</feature>
<dbReference type="Pfam" id="PF14325">
    <property type="entry name" value="DUF4383"/>
    <property type="match status" value="1"/>
</dbReference>
<dbReference type="AlphaFoldDB" id="A0A5M8QNR0"/>
<dbReference type="RefSeq" id="WP_149097395.1">
    <property type="nucleotide sequence ID" value="NZ_BMMG01000001.1"/>
</dbReference>
<accession>A0A5M8QNR0</accession>
<evidence type="ECO:0000313" key="5">
    <source>
        <dbReference type="Proteomes" id="UP001570846"/>
    </source>
</evidence>
<feature type="transmembrane region" description="Helical" evidence="1">
    <location>
        <begin position="7"/>
        <end position="28"/>
    </location>
</feature>
<reference evidence="2 4" key="1">
    <citation type="submission" date="2019-07" db="EMBL/GenBank/DDBJ databases">
        <authorList>
            <person name="Qu J.-H."/>
        </authorList>
    </citation>
    <scope>NUCLEOTIDE SEQUENCE [LARGE SCALE GENOMIC DNA]</scope>
    <source>
        <strain evidence="2 4">MDT1-10-3</strain>
    </source>
</reference>
<comment type="caution">
    <text evidence="2">The sequence shown here is derived from an EMBL/GenBank/DDBJ whole genome shotgun (WGS) entry which is preliminary data.</text>
</comment>
<dbReference type="EMBL" id="JBGOGF010000008">
    <property type="protein sequence ID" value="MFA1772563.1"/>
    <property type="molecule type" value="Genomic_DNA"/>
</dbReference>
<keyword evidence="1" id="KW-1133">Transmembrane helix</keyword>
<feature type="transmembrane region" description="Helical" evidence="1">
    <location>
        <begin position="72"/>
        <end position="100"/>
    </location>
</feature>
<dbReference type="Proteomes" id="UP000323866">
    <property type="component" value="Unassembled WGS sequence"/>
</dbReference>
<proteinExistence type="predicted"/>
<reference evidence="3 5" key="3">
    <citation type="submission" date="2024-08" db="EMBL/GenBank/DDBJ databases">
        <authorList>
            <person name="Wei W."/>
        </authorList>
    </citation>
    <scope>NUCLEOTIDE SEQUENCE [LARGE SCALE GENOMIC DNA]</scope>
    <source>
        <strain evidence="3 5">XU2</strain>
    </source>
</reference>
<evidence type="ECO:0000313" key="3">
    <source>
        <dbReference type="EMBL" id="MFA1772563.1"/>
    </source>
</evidence>
<reference evidence="2 4" key="2">
    <citation type="submission" date="2019-09" db="EMBL/GenBank/DDBJ databases">
        <title>A bacterium isolated from glacier soil.</title>
        <authorList>
            <person name="Liu Q."/>
        </authorList>
    </citation>
    <scope>NUCLEOTIDE SEQUENCE [LARGE SCALE GENOMIC DNA]</scope>
    <source>
        <strain evidence="2 4">MDT1-10-3</strain>
    </source>
</reference>
<name>A0A5M8QNR0_9BACT</name>
<feature type="transmembrane region" description="Helical" evidence="1">
    <location>
        <begin position="106"/>
        <end position="122"/>
    </location>
</feature>
<keyword evidence="1" id="KW-0812">Transmembrane</keyword>
<sequence length="133" mass="13960">MTTKTASLLIGFTFLAVGLLGFVPNPLIGDTHNAIFHTDAVHNLVHIISGALFVLVALAAPERAATFLKVFGAVYFLLGVIGLVTIGSEGMTMLLGFLAINGADNYLHLGLGIGIFLASMLPRRRIAGIGSRI</sequence>
<organism evidence="2 4">
    <name type="scientific">Rufibacter glacialis</name>
    <dbReference type="NCBI Taxonomy" id="1259555"/>
    <lineage>
        <taxon>Bacteria</taxon>
        <taxon>Pseudomonadati</taxon>
        <taxon>Bacteroidota</taxon>
        <taxon>Cytophagia</taxon>
        <taxon>Cytophagales</taxon>
        <taxon>Hymenobacteraceae</taxon>
        <taxon>Rufibacter</taxon>
    </lineage>
</organism>
<gene>
    <name evidence="3" type="ORF">ACD591_14775</name>
    <name evidence="2" type="ORF">FOE74_04550</name>
</gene>